<evidence type="ECO:0000256" key="1">
    <source>
        <dbReference type="ARBA" id="ARBA00004196"/>
    </source>
</evidence>
<gene>
    <name evidence="7" type="ORF">DWW24_19925</name>
    <name evidence="6" type="ORF">DWW57_10580</name>
    <name evidence="8" type="ORF">DXA53_00225</name>
</gene>
<dbReference type="AlphaFoldDB" id="A0A1Y3YGL2"/>
<evidence type="ECO:0000313" key="9">
    <source>
        <dbReference type="Proteomes" id="UP000283426"/>
    </source>
</evidence>
<sequence length="148" mass="16610">MCAKWARIAVGQPSPSFKYLDINGKEVSLADLAGKYVYIDTWATWCGPCRGELPHLKTLEEKYGKKNIYFVSISCDRDKAAWEKMVKEDKLGGIQLHNGGDNTFMDAYMITGIPRFILLDKEGKIINAKMTRPSNPETAKTFDALEGI</sequence>
<dbReference type="EMBL" id="QSCO01000001">
    <property type="protein sequence ID" value="RGY09938.1"/>
    <property type="molecule type" value="Genomic_DNA"/>
</dbReference>
<comment type="subcellular location">
    <subcellularLocation>
        <location evidence="1">Cell envelope</location>
    </subcellularLocation>
</comment>
<dbReference type="InterPro" id="IPR050553">
    <property type="entry name" value="Thioredoxin_ResA/DsbE_sf"/>
</dbReference>
<evidence type="ECO:0000256" key="4">
    <source>
        <dbReference type="ARBA" id="ARBA00023284"/>
    </source>
</evidence>
<dbReference type="InterPro" id="IPR013740">
    <property type="entry name" value="Redoxin"/>
</dbReference>
<dbReference type="PROSITE" id="PS51352">
    <property type="entry name" value="THIOREDOXIN_2"/>
    <property type="match status" value="1"/>
</dbReference>
<dbReference type="EMBL" id="QRYC01000013">
    <property type="protein sequence ID" value="RGU56006.1"/>
    <property type="molecule type" value="Genomic_DNA"/>
</dbReference>
<dbReference type="InterPro" id="IPR013766">
    <property type="entry name" value="Thioredoxin_domain"/>
</dbReference>
<dbReference type="InterPro" id="IPR036249">
    <property type="entry name" value="Thioredoxin-like_sf"/>
</dbReference>
<dbReference type="SUPFAM" id="SSF52833">
    <property type="entry name" value="Thioredoxin-like"/>
    <property type="match status" value="1"/>
</dbReference>
<dbReference type="Pfam" id="PF08534">
    <property type="entry name" value="Redoxin"/>
    <property type="match status" value="1"/>
</dbReference>
<keyword evidence="4" id="KW-0676">Redox-active center</keyword>
<dbReference type="GO" id="GO:0016491">
    <property type="term" value="F:oxidoreductase activity"/>
    <property type="evidence" value="ECO:0007669"/>
    <property type="project" value="InterPro"/>
</dbReference>
<organism evidence="6 10">
    <name type="scientific">Odoribacter splanchnicus</name>
    <dbReference type="NCBI Taxonomy" id="28118"/>
    <lineage>
        <taxon>Bacteria</taxon>
        <taxon>Pseudomonadati</taxon>
        <taxon>Bacteroidota</taxon>
        <taxon>Bacteroidia</taxon>
        <taxon>Bacteroidales</taxon>
        <taxon>Odoribacteraceae</taxon>
        <taxon>Odoribacter</taxon>
    </lineage>
</organism>
<evidence type="ECO:0000313" key="7">
    <source>
        <dbReference type="EMBL" id="RGV18360.1"/>
    </source>
</evidence>
<dbReference type="Proteomes" id="UP000283426">
    <property type="component" value="Unassembled WGS sequence"/>
</dbReference>
<dbReference type="CDD" id="cd02966">
    <property type="entry name" value="TlpA_like_family"/>
    <property type="match status" value="1"/>
</dbReference>
<evidence type="ECO:0000313" key="6">
    <source>
        <dbReference type="EMBL" id="RGU56006.1"/>
    </source>
</evidence>
<dbReference type="EMBL" id="QRYW01000059">
    <property type="protein sequence ID" value="RGV18360.1"/>
    <property type="molecule type" value="Genomic_DNA"/>
</dbReference>
<dbReference type="Proteomes" id="UP000284243">
    <property type="component" value="Unassembled WGS sequence"/>
</dbReference>
<evidence type="ECO:0000313" key="11">
    <source>
        <dbReference type="Proteomes" id="UP000284434"/>
    </source>
</evidence>
<dbReference type="Gene3D" id="3.40.30.10">
    <property type="entry name" value="Glutaredoxin"/>
    <property type="match status" value="1"/>
</dbReference>
<dbReference type="Proteomes" id="UP000284434">
    <property type="component" value="Unassembled WGS sequence"/>
</dbReference>
<name>A0A1Y3YGL2_9BACT</name>
<dbReference type="PANTHER" id="PTHR42852">
    <property type="entry name" value="THIOL:DISULFIDE INTERCHANGE PROTEIN DSBE"/>
    <property type="match status" value="1"/>
</dbReference>
<dbReference type="PANTHER" id="PTHR42852:SF6">
    <property type="entry name" value="THIOL:DISULFIDE INTERCHANGE PROTEIN DSBE"/>
    <property type="match status" value="1"/>
</dbReference>
<dbReference type="GO" id="GO:0017004">
    <property type="term" value="P:cytochrome complex assembly"/>
    <property type="evidence" value="ECO:0007669"/>
    <property type="project" value="UniProtKB-KW"/>
</dbReference>
<evidence type="ECO:0000313" key="8">
    <source>
        <dbReference type="EMBL" id="RGY09938.1"/>
    </source>
</evidence>
<accession>A0A1Y3YGL2</accession>
<protein>
    <submittedName>
        <fullName evidence="6">TlpA family protein disulfide reductase</fullName>
    </submittedName>
</protein>
<comment type="caution">
    <text evidence="6">The sequence shown here is derived from an EMBL/GenBank/DDBJ whole genome shotgun (WGS) entry which is preliminary data.</text>
</comment>
<evidence type="ECO:0000259" key="5">
    <source>
        <dbReference type="PROSITE" id="PS51352"/>
    </source>
</evidence>
<reference evidence="9 10" key="1">
    <citation type="submission" date="2018-08" db="EMBL/GenBank/DDBJ databases">
        <title>A genome reference for cultivated species of the human gut microbiota.</title>
        <authorList>
            <person name="Zou Y."/>
            <person name="Xue W."/>
            <person name="Luo G."/>
        </authorList>
    </citation>
    <scope>NUCLEOTIDE SEQUENCE [LARGE SCALE GENOMIC DNA]</scope>
    <source>
        <strain evidence="7 9">AF14-6AC</strain>
        <strain evidence="6 10">AF16-14</strain>
        <strain evidence="8 11">OF03-11</strain>
    </source>
</reference>
<dbReference type="GO" id="GO:0030313">
    <property type="term" value="C:cell envelope"/>
    <property type="evidence" value="ECO:0007669"/>
    <property type="project" value="UniProtKB-SubCell"/>
</dbReference>
<feature type="domain" description="Thioredoxin" evidence="5">
    <location>
        <begin position="8"/>
        <end position="148"/>
    </location>
</feature>
<keyword evidence="2" id="KW-0201">Cytochrome c-type biogenesis</keyword>
<evidence type="ECO:0000256" key="2">
    <source>
        <dbReference type="ARBA" id="ARBA00022748"/>
    </source>
</evidence>
<proteinExistence type="predicted"/>
<keyword evidence="3" id="KW-1015">Disulfide bond</keyword>
<evidence type="ECO:0000313" key="10">
    <source>
        <dbReference type="Proteomes" id="UP000284243"/>
    </source>
</evidence>
<evidence type="ECO:0000256" key="3">
    <source>
        <dbReference type="ARBA" id="ARBA00023157"/>
    </source>
</evidence>